<proteinExistence type="predicted"/>
<dbReference type="PANTHER" id="PTHR13617">
    <property type="entry name" value="PROTEIN ABHD18"/>
    <property type="match status" value="1"/>
</dbReference>
<comment type="caution">
    <text evidence="1">The sequence shown here is derived from an EMBL/GenBank/DDBJ whole genome shotgun (WGS) entry which is preliminary data.</text>
</comment>
<evidence type="ECO:0008006" key="3">
    <source>
        <dbReference type="Google" id="ProtNLM"/>
    </source>
</evidence>
<dbReference type="InterPro" id="IPR029058">
    <property type="entry name" value="AB_hydrolase_fold"/>
</dbReference>
<evidence type="ECO:0000313" key="2">
    <source>
        <dbReference type="Proteomes" id="UP000075635"/>
    </source>
</evidence>
<dbReference type="Gene3D" id="3.40.50.1820">
    <property type="entry name" value="alpha/beta hydrolase"/>
    <property type="match status" value="1"/>
</dbReference>
<dbReference type="PANTHER" id="PTHR13617:SF14">
    <property type="entry name" value="PROTEIN ABHD18"/>
    <property type="match status" value="1"/>
</dbReference>
<gene>
    <name evidence="1" type="ORF">BE17_16325</name>
</gene>
<organism evidence="1 2">
    <name type="scientific">Sorangium cellulosum</name>
    <name type="common">Polyangium cellulosum</name>
    <dbReference type="NCBI Taxonomy" id="56"/>
    <lineage>
        <taxon>Bacteria</taxon>
        <taxon>Pseudomonadati</taxon>
        <taxon>Myxococcota</taxon>
        <taxon>Polyangia</taxon>
        <taxon>Polyangiales</taxon>
        <taxon>Polyangiaceae</taxon>
        <taxon>Sorangium</taxon>
    </lineage>
</organism>
<reference evidence="1 2" key="1">
    <citation type="submission" date="2014-02" db="EMBL/GenBank/DDBJ databases">
        <title>The small core and large imbalanced accessory genome model reveals a collaborative survival strategy of Sorangium cellulosum strains in nature.</title>
        <authorList>
            <person name="Han K."/>
            <person name="Peng R."/>
            <person name="Blom J."/>
            <person name="Li Y.-Z."/>
        </authorList>
    </citation>
    <scope>NUCLEOTIDE SEQUENCE [LARGE SCALE GENOMIC DNA]</scope>
    <source>
        <strain evidence="1 2">So0011-07</strain>
    </source>
</reference>
<dbReference type="EMBL" id="JEMB01003108">
    <property type="protein sequence ID" value="KYF75547.1"/>
    <property type="molecule type" value="Genomic_DNA"/>
</dbReference>
<name>A0A150R5J6_SORCE</name>
<protein>
    <recommendedName>
        <fullName evidence="3">Abhydrolase domain-containing 18</fullName>
    </recommendedName>
</protein>
<dbReference type="InterPro" id="IPR019149">
    <property type="entry name" value="ABHD18"/>
</dbReference>
<dbReference type="Proteomes" id="UP000075635">
    <property type="component" value="Unassembled WGS sequence"/>
</dbReference>
<dbReference type="SUPFAM" id="SSF53474">
    <property type="entry name" value="alpha/beta-Hydrolases"/>
    <property type="match status" value="1"/>
</dbReference>
<dbReference type="Pfam" id="PF09752">
    <property type="entry name" value="ABHD18"/>
    <property type="match status" value="2"/>
</dbReference>
<sequence length="340" mass="36798">MGPPIHWIDRVCAVASSRRRIFVEGFGEAAQIHPRMSDEWFAAPPQPIEITWAAPPRVVGRLAVRDGTFRSPVVDLPGVARVAHVRELLPRDARPAAEQPMYVVFGATGEAGFAARTLLLRPVVESTGIGALLLENPLYGLRRPPGQRGTVVRTVGEQMLMTIGMIDEGRALLAWLAARGHTQLGTTGFSMGATIAALVAARWPGPVAAAILGAGLSSVPVFVRGLLSRWVDFEQLGRGLGGAEEARQRLARYIEVIDLDRHPLPRCPAAAVIVGARHDGYVSADEVQRLHELWTGSEVRWLLTGHAGAVVRHAEALRRATVEAMERLGRALAGERPARR</sequence>
<accession>A0A150R5J6</accession>
<evidence type="ECO:0000313" key="1">
    <source>
        <dbReference type="EMBL" id="KYF75547.1"/>
    </source>
</evidence>
<dbReference type="AlphaFoldDB" id="A0A150R5J6"/>